<gene>
    <name evidence="7" type="ORF">CYCCA115_LOCUS15257</name>
</gene>
<evidence type="ECO:0000256" key="1">
    <source>
        <dbReference type="ARBA" id="ARBA00005582"/>
    </source>
</evidence>
<accession>A0AAD2PVF2</accession>
<dbReference type="CDD" id="cd04670">
    <property type="entry name" value="NUDIX_ASFGF2_Nudt6"/>
    <property type="match status" value="1"/>
</dbReference>
<protein>
    <recommendedName>
        <fullName evidence="6">Nudix hydrolase domain-containing protein</fullName>
    </recommendedName>
</protein>
<comment type="similarity">
    <text evidence="1 3">Belongs to the Nudix hydrolase family.</text>
</comment>
<dbReference type="GO" id="GO:0051287">
    <property type="term" value="F:NAD binding"/>
    <property type="evidence" value="ECO:0007669"/>
    <property type="project" value="TreeGrafter"/>
</dbReference>
<name>A0AAD2PVF2_9STRA</name>
<proteinExistence type="inferred from homology"/>
<dbReference type="GO" id="GO:0035529">
    <property type="term" value="F:NADH pyrophosphatase activity"/>
    <property type="evidence" value="ECO:0007669"/>
    <property type="project" value="TreeGrafter"/>
</dbReference>
<dbReference type="PROSITE" id="PS51462">
    <property type="entry name" value="NUDIX"/>
    <property type="match status" value="1"/>
</dbReference>
<keyword evidence="2 3" id="KW-0378">Hydrolase</keyword>
<dbReference type="PANTHER" id="PTHR13994:SF13">
    <property type="entry name" value="FI03680P"/>
    <property type="match status" value="1"/>
</dbReference>
<dbReference type="InterPro" id="IPR020476">
    <property type="entry name" value="Nudix_hydrolase"/>
</dbReference>
<dbReference type="PROSITE" id="PS00893">
    <property type="entry name" value="NUDIX_BOX"/>
    <property type="match status" value="1"/>
</dbReference>
<dbReference type="InterPro" id="IPR003293">
    <property type="entry name" value="Nudix_hydrolase6-like"/>
</dbReference>
<keyword evidence="5" id="KW-0732">Signal</keyword>
<dbReference type="InterPro" id="IPR040618">
    <property type="entry name" value="Pre-Nudix"/>
</dbReference>
<dbReference type="InterPro" id="IPR000086">
    <property type="entry name" value="NUDIX_hydrolase_dom"/>
</dbReference>
<dbReference type="AlphaFoldDB" id="A0AAD2PVF2"/>
<feature type="domain" description="Nudix hydrolase" evidence="6">
    <location>
        <begin position="215"/>
        <end position="349"/>
    </location>
</feature>
<dbReference type="SUPFAM" id="SSF55811">
    <property type="entry name" value="Nudix"/>
    <property type="match status" value="1"/>
</dbReference>
<feature type="signal peptide" evidence="5">
    <location>
        <begin position="1"/>
        <end position="26"/>
    </location>
</feature>
<dbReference type="Gene3D" id="3.90.79.10">
    <property type="entry name" value="Nucleoside Triphosphate Pyrophosphohydrolase"/>
    <property type="match status" value="1"/>
</dbReference>
<organism evidence="7 8">
    <name type="scientific">Cylindrotheca closterium</name>
    <dbReference type="NCBI Taxonomy" id="2856"/>
    <lineage>
        <taxon>Eukaryota</taxon>
        <taxon>Sar</taxon>
        <taxon>Stramenopiles</taxon>
        <taxon>Ochrophyta</taxon>
        <taxon>Bacillariophyta</taxon>
        <taxon>Bacillariophyceae</taxon>
        <taxon>Bacillariophycidae</taxon>
        <taxon>Bacillariales</taxon>
        <taxon>Bacillariaceae</taxon>
        <taxon>Cylindrotheca</taxon>
    </lineage>
</organism>
<dbReference type="Gene3D" id="3.40.630.30">
    <property type="match status" value="1"/>
</dbReference>
<comment type="caution">
    <text evidence="7">The sequence shown here is derived from an EMBL/GenBank/DDBJ whole genome shotgun (WGS) entry which is preliminary data.</text>
</comment>
<feature type="chain" id="PRO_5042228626" description="Nudix hydrolase domain-containing protein" evidence="5">
    <location>
        <begin position="27"/>
        <end position="392"/>
    </location>
</feature>
<dbReference type="Pfam" id="PF00293">
    <property type="entry name" value="NUDIX"/>
    <property type="match status" value="1"/>
</dbReference>
<feature type="region of interest" description="Disordered" evidence="4">
    <location>
        <begin position="351"/>
        <end position="392"/>
    </location>
</feature>
<dbReference type="InterPro" id="IPR015797">
    <property type="entry name" value="NUDIX_hydrolase-like_dom_sf"/>
</dbReference>
<evidence type="ECO:0000256" key="4">
    <source>
        <dbReference type="SAM" id="MobiDB-lite"/>
    </source>
</evidence>
<dbReference type="PRINTS" id="PR00502">
    <property type="entry name" value="NUDIXFAMILY"/>
</dbReference>
<reference evidence="7" key="1">
    <citation type="submission" date="2023-08" db="EMBL/GenBank/DDBJ databases">
        <authorList>
            <person name="Audoor S."/>
            <person name="Bilcke G."/>
        </authorList>
    </citation>
    <scope>NUCLEOTIDE SEQUENCE</scope>
</reference>
<dbReference type="PANTHER" id="PTHR13994">
    <property type="entry name" value="NUDIX HYDROLASE RELATED"/>
    <property type="match status" value="1"/>
</dbReference>
<evidence type="ECO:0000313" key="8">
    <source>
        <dbReference type="Proteomes" id="UP001295423"/>
    </source>
</evidence>
<evidence type="ECO:0000256" key="2">
    <source>
        <dbReference type="ARBA" id="ARBA00022801"/>
    </source>
</evidence>
<evidence type="ECO:0000313" key="7">
    <source>
        <dbReference type="EMBL" id="CAJ1954666.1"/>
    </source>
</evidence>
<evidence type="ECO:0000256" key="5">
    <source>
        <dbReference type="SAM" id="SignalP"/>
    </source>
</evidence>
<dbReference type="Proteomes" id="UP001295423">
    <property type="component" value="Unassembled WGS sequence"/>
</dbReference>
<dbReference type="InterPro" id="IPR020084">
    <property type="entry name" value="NUDIX_hydrolase_CS"/>
</dbReference>
<keyword evidence="8" id="KW-1185">Reference proteome</keyword>
<evidence type="ECO:0000259" key="6">
    <source>
        <dbReference type="PROSITE" id="PS51462"/>
    </source>
</evidence>
<dbReference type="EMBL" id="CAKOGP040001869">
    <property type="protein sequence ID" value="CAJ1954666.1"/>
    <property type="molecule type" value="Genomic_DNA"/>
</dbReference>
<dbReference type="Pfam" id="PF18290">
    <property type="entry name" value="Nudix_hydro"/>
    <property type="match status" value="1"/>
</dbReference>
<evidence type="ECO:0000256" key="3">
    <source>
        <dbReference type="RuleBase" id="RU003476"/>
    </source>
</evidence>
<sequence>MKRSSAGMTTLALFSTLLSRCGRCTGFGYLPTNNVGGNIKNTGSQASFVSRAFSAQAAAALRRVVRHSTTTTARTTPFSSRPFFHSIANTGCRRTSLVGAFSTVPTSADGCPLEFEIGPYNAAEVSISESSDNNDDEVLLDQIDRSIDYWRSNDYTSAWVSIPTSRARLIQPLATTTEYSNFGFDLHHTNSTLQTIVMKKWLREGTEDKIPPFATHQVGCAGFVLNHQNEILLIKEWSGPLSNRTPTKQWKLPGGLLDSGETFEEAACREVFEETGVPCEFESILTFWHRHGLKFGKSDLYYVCLLRPKSLEIEACPVEVSAAIWMPIDEFLETQDHPLIRHVLKESFDLDGSSSKPVGNVERLSPNAEMQTGGVQWPGRSPYPTYTSKPRS</sequence>
<dbReference type="GO" id="GO:0047631">
    <property type="term" value="F:ADP-ribose diphosphatase activity"/>
    <property type="evidence" value="ECO:0007669"/>
    <property type="project" value="TreeGrafter"/>
</dbReference>